<evidence type="ECO:0000256" key="1">
    <source>
        <dbReference type="SAM" id="MobiDB-lite"/>
    </source>
</evidence>
<dbReference type="OrthoDB" id="1247025at2"/>
<feature type="region of interest" description="Disordered" evidence="1">
    <location>
        <begin position="124"/>
        <end position="146"/>
    </location>
</feature>
<accession>A0A1G7WD31</accession>
<sequence length="241" mass="27434">MEPNKLDLEIKQKLERRTIQPSAQAWDRLEAMLDSAEKTKSKRNTNWIYIAASFVGFLLVCTVFFNGVEIVKVDPTAPIVLEEKPDENNLEKPEVLRKDVVSSQIQKTITKEYKVVAENNNVNKQSKEFNTKEDKVSNGNPSRGNQDVVIVSENKNYQSNSINRYVSAEKLLAEVSNTKFEPKTTNKSIEKNRKTISIDPNSLLSNAESELSQSFRESALDKFNKNFNAIKTVLVNRNYAE</sequence>
<dbReference type="AlphaFoldDB" id="A0A1G7WD31"/>
<evidence type="ECO:0000313" key="3">
    <source>
        <dbReference type="EMBL" id="SDG69935.1"/>
    </source>
</evidence>
<keyword evidence="2" id="KW-1133">Transmembrane helix</keyword>
<feature type="compositionally biased region" description="Basic and acidic residues" evidence="1">
    <location>
        <begin position="125"/>
        <end position="136"/>
    </location>
</feature>
<evidence type="ECO:0000313" key="4">
    <source>
        <dbReference type="Proteomes" id="UP000199274"/>
    </source>
</evidence>
<reference evidence="4" key="1">
    <citation type="submission" date="2016-10" db="EMBL/GenBank/DDBJ databases">
        <authorList>
            <person name="Varghese N."/>
            <person name="Submissions S."/>
        </authorList>
    </citation>
    <scope>NUCLEOTIDE SEQUENCE [LARGE SCALE GENOMIC DNA]</scope>
    <source>
        <strain evidence="4">CGMCC 1.2747</strain>
    </source>
</reference>
<protein>
    <submittedName>
        <fullName evidence="3">Uncharacterized protein</fullName>
    </submittedName>
</protein>
<keyword evidence="4" id="KW-1185">Reference proteome</keyword>
<proteinExistence type="predicted"/>
<feature type="transmembrane region" description="Helical" evidence="2">
    <location>
        <begin position="47"/>
        <end position="68"/>
    </location>
</feature>
<gene>
    <name evidence="3" type="ORF">SAMN04488062_101427</name>
</gene>
<dbReference type="EMBL" id="FNDB01000001">
    <property type="protein sequence ID" value="SDG69935.1"/>
    <property type="molecule type" value="Genomic_DNA"/>
</dbReference>
<evidence type="ECO:0000256" key="2">
    <source>
        <dbReference type="SAM" id="Phobius"/>
    </source>
</evidence>
<keyword evidence="2" id="KW-0812">Transmembrane</keyword>
<name>A0A1G7WD31_9FLAO</name>
<dbReference type="STRING" id="178355.SAMN04488062_101427"/>
<keyword evidence="2" id="KW-0472">Membrane</keyword>
<dbReference type="Proteomes" id="UP000199274">
    <property type="component" value="Unassembled WGS sequence"/>
</dbReference>
<organism evidence="3 4">
    <name type="scientific">Flavobacterium omnivorum</name>
    <dbReference type="NCBI Taxonomy" id="178355"/>
    <lineage>
        <taxon>Bacteria</taxon>
        <taxon>Pseudomonadati</taxon>
        <taxon>Bacteroidota</taxon>
        <taxon>Flavobacteriia</taxon>
        <taxon>Flavobacteriales</taxon>
        <taxon>Flavobacteriaceae</taxon>
        <taxon>Flavobacterium</taxon>
    </lineage>
</organism>
<dbReference type="RefSeq" id="WP_091254559.1">
    <property type="nucleotide sequence ID" value="NZ_FNDB01000001.1"/>
</dbReference>